<dbReference type="PANTHER" id="PTHR24128:SF46">
    <property type="entry name" value="ALPHA-LATROTOXIN-LHE1A-LIKE ISOFORM X1"/>
    <property type="match status" value="1"/>
</dbReference>
<feature type="repeat" description="ANK" evidence="1">
    <location>
        <begin position="178"/>
        <end position="210"/>
    </location>
</feature>
<dbReference type="Pfam" id="PF12796">
    <property type="entry name" value="Ank_2"/>
    <property type="match status" value="4"/>
</dbReference>
<feature type="repeat" description="ANK" evidence="1">
    <location>
        <begin position="70"/>
        <end position="90"/>
    </location>
</feature>
<accession>A0A1R3GLA9</accession>
<dbReference type="InterPro" id="IPR036770">
    <property type="entry name" value="Ankyrin_rpt-contain_sf"/>
</dbReference>
<dbReference type="OrthoDB" id="674805at2759"/>
<proteinExistence type="predicted"/>
<dbReference type="EMBL" id="AWWV01014080">
    <property type="protein sequence ID" value="OMO58862.1"/>
    <property type="molecule type" value="Genomic_DNA"/>
</dbReference>
<name>A0A1R3GLA9_COCAP</name>
<reference evidence="2 3" key="1">
    <citation type="submission" date="2013-09" db="EMBL/GenBank/DDBJ databases">
        <title>Corchorus capsularis genome sequencing.</title>
        <authorList>
            <person name="Alam M."/>
            <person name="Haque M.S."/>
            <person name="Islam M.S."/>
            <person name="Emdad E.M."/>
            <person name="Islam M.M."/>
            <person name="Ahmed B."/>
            <person name="Halim A."/>
            <person name="Hossen Q.M.M."/>
            <person name="Hossain M.Z."/>
            <person name="Ahmed R."/>
            <person name="Khan M.M."/>
            <person name="Islam R."/>
            <person name="Rashid M.M."/>
            <person name="Khan S.A."/>
            <person name="Rahman M.S."/>
            <person name="Alam M."/>
        </authorList>
    </citation>
    <scope>NUCLEOTIDE SEQUENCE [LARGE SCALE GENOMIC DNA]</scope>
    <source>
        <strain evidence="3">cv. CVL-1</strain>
        <tissue evidence="2">Whole seedling</tissue>
    </source>
</reference>
<dbReference type="Proteomes" id="UP000188268">
    <property type="component" value="Unassembled WGS sequence"/>
</dbReference>
<dbReference type="PROSITE" id="PS50297">
    <property type="entry name" value="ANK_REP_REGION"/>
    <property type="match status" value="2"/>
</dbReference>
<evidence type="ECO:0000313" key="2">
    <source>
        <dbReference type="EMBL" id="OMO58862.1"/>
    </source>
</evidence>
<keyword evidence="1" id="KW-0040">ANK repeat</keyword>
<dbReference type="SUPFAM" id="SSF48403">
    <property type="entry name" value="Ankyrin repeat"/>
    <property type="match status" value="2"/>
</dbReference>
<dbReference type="PROSITE" id="PS50088">
    <property type="entry name" value="ANK_REPEAT"/>
    <property type="match status" value="2"/>
</dbReference>
<gene>
    <name evidence="2" type="ORF">CCACVL1_25305</name>
</gene>
<dbReference type="Gramene" id="OMO58862">
    <property type="protein sequence ID" value="OMO58862"/>
    <property type="gene ID" value="CCACVL1_25305"/>
</dbReference>
<dbReference type="Gene3D" id="1.25.40.20">
    <property type="entry name" value="Ankyrin repeat-containing domain"/>
    <property type="match status" value="3"/>
</dbReference>
<comment type="caution">
    <text evidence="2">The sequence shown here is derived from an EMBL/GenBank/DDBJ whole genome shotgun (WGS) entry which is preliminary data.</text>
</comment>
<protein>
    <submittedName>
        <fullName evidence="2">Uncharacterized protein</fullName>
    </submittedName>
</protein>
<evidence type="ECO:0000256" key="1">
    <source>
        <dbReference type="PROSITE-ProRule" id="PRU00023"/>
    </source>
</evidence>
<dbReference type="PANTHER" id="PTHR24128">
    <property type="entry name" value="HOMEOBOX PROTEIN WARIAI"/>
    <property type="match status" value="1"/>
</dbReference>
<evidence type="ECO:0000313" key="3">
    <source>
        <dbReference type="Proteomes" id="UP000188268"/>
    </source>
</evidence>
<organism evidence="2 3">
    <name type="scientific">Corchorus capsularis</name>
    <name type="common">Jute</name>
    <dbReference type="NCBI Taxonomy" id="210143"/>
    <lineage>
        <taxon>Eukaryota</taxon>
        <taxon>Viridiplantae</taxon>
        <taxon>Streptophyta</taxon>
        <taxon>Embryophyta</taxon>
        <taxon>Tracheophyta</taxon>
        <taxon>Spermatophyta</taxon>
        <taxon>Magnoliopsida</taxon>
        <taxon>eudicotyledons</taxon>
        <taxon>Gunneridae</taxon>
        <taxon>Pentapetalae</taxon>
        <taxon>rosids</taxon>
        <taxon>malvids</taxon>
        <taxon>Malvales</taxon>
        <taxon>Malvaceae</taxon>
        <taxon>Grewioideae</taxon>
        <taxon>Apeibeae</taxon>
        <taxon>Corchorus</taxon>
    </lineage>
</organism>
<sequence length="492" mass="56076">MDESLRRAARAGNVSELYSLIREDGNILRRIDEVEFIDTPLHIAVEEGCIDFAMEIMSLKPSFARKLNPDGLSLLHLAVKKGHEEMVRFMEVDKDLIRVKGKKAKTPLHYVSKQGNSDGMLNKFLKAYPECIQDVTTKNQTALHIAVKHNRLGVLQVLTRMLSKKNYCREVVNRKDKDGNTALHIAATNNQPQMLKLLLKCEADKHATNQVGSKALDIAQQLNHEESISILQYSCFSPRVSTLKYKLQKKILKYVNKPSSIIFDDMDSISGEDRNALLVVLGLLLTATYQATLSPPGGVWQDAYILERIDQVPFVDTPFHIAAFEGHINFVMEMMNMKPSFARKLNQDGFSPMHLALKNEQTKLVIRLLKTDKDLARVKGREGMTPFHFVTKSGNLDLLVEFLETCPDCIEDVTVNGDSALHLALKSDNIKALDVLVEWLRRNRHKNGDYWEREIVNLKDNDDNTVLHIAAKRKQYELDVFFWPKQFRCFAS</sequence>
<dbReference type="SMART" id="SM00248">
    <property type="entry name" value="ANK"/>
    <property type="match status" value="9"/>
</dbReference>
<keyword evidence="3" id="KW-1185">Reference proteome</keyword>
<dbReference type="InterPro" id="IPR002110">
    <property type="entry name" value="Ankyrin_rpt"/>
</dbReference>
<dbReference type="AlphaFoldDB" id="A0A1R3GLA9"/>
<dbReference type="OMA" id="AFEGHIN"/>
<dbReference type="STRING" id="210143.A0A1R3GLA9"/>